<comment type="caution">
    <text evidence="3">The sequence shown here is derived from an EMBL/GenBank/DDBJ whole genome shotgun (WGS) entry which is preliminary data.</text>
</comment>
<gene>
    <name evidence="3" type="ORF">Naga_100564g8</name>
</gene>
<protein>
    <submittedName>
        <fullName evidence="3">Uncharacterized protein</fullName>
    </submittedName>
</protein>
<dbReference type="AlphaFoldDB" id="W7TDE7"/>
<keyword evidence="4" id="KW-1185">Reference proteome</keyword>
<feature type="transmembrane region" description="Helical" evidence="2">
    <location>
        <begin position="186"/>
        <end position="205"/>
    </location>
</feature>
<proteinExistence type="predicted"/>
<dbReference type="Proteomes" id="UP000019335">
    <property type="component" value="Unassembled WGS sequence"/>
</dbReference>
<reference evidence="3 4" key="1">
    <citation type="journal article" date="2014" name="Mol. Plant">
        <title>Chromosome Scale Genome Assembly and Transcriptome Profiling of Nannochloropsis gaditana in Nitrogen Depletion.</title>
        <authorList>
            <person name="Corteggiani Carpinelli E."/>
            <person name="Telatin A."/>
            <person name="Vitulo N."/>
            <person name="Forcato C."/>
            <person name="D'Angelo M."/>
            <person name="Schiavon R."/>
            <person name="Vezzi A."/>
            <person name="Giacometti G.M."/>
            <person name="Morosinotto T."/>
            <person name="Valle G."/>
        </authorList>
    </citation>
    <scope>NUCLEOTIDE SEQUENCE [LARGE SCALE GENOMIC DNA]</scope>
    <source>
        <strain evidence="3 4">B-31</strain>
    </source>
</reference>
<keyword evidence="2" id="KW-0472">Membrane</keyword>
<evidence type="ECO:0000313" key="4">
    <source>
        <dbReference type="Proteomes" id="UP000019335"/>
    </source>
</evidence>
<evidence type="ECO:0000313" key="3">
    <source>
        <dbReference type="EMBL" id="EWM21553.1"/>
    </source>
</evidence>
<organism evidence="3 4">
    <name type="scientific">Nannochloropsis gaditana</name>
    <dbReference type="NCBI Taxonomy" id="72520"/>
    <lineage>
        <taxon>Eukaryota</taxon>
        <taxon>Sar</taxon>
        <taxon>Stramenopiles</taxon>
        <taxon>Ochrophyta</taxon>
        <taxon>Eustigmatophyceae</taxon>
        <taxon>Eustigmatales</taxon>
        <taxon>Monodopsidaceae</taxon>
        <taxon>Nannochloropsis</taxon>
    </lineage>
</organism>
<keyword evidence="2" id="KW-0812">Transmembrane</keyword>
<dbReference type="EMBL" id="AZIL01002448">
    <property type="protein sequence ID" value="EWM21553.1"/>
    <property type="molecule type" value="Genomic_DNA"/>
</dbReference>
<accession>W7TDE7</accession>
<evidence type="ECO:0000256" key="2">
    <source>
        <dbReference type="SAM" id="Phobius"/>
    </source>
</evidence>
<feature type="non-terminal residue" evidence="3">
    <location>
        <position position="1"/>
    </location>
</feature>
<dbReference type="OrthoDB" id="10441543at2759"/>
<evidence type="ECO:0000256" key="1">
    <source>
        <dbReference type="SAM" id="MobiDB-lite"/>
    </source>
</evidence>
<feature type="region of interest" description="Disordered" evidence="1">
    <location>
        <begin position="82"/>
        <end position="113"/>
    </location>
</feature>
<sequence length="249" mass="27081">FQAKKGFVTQYPAFLSQASASAPPTRRRDVLAAYCQHPASLFASATPFPPPSPGAPPAHARASYRIEGGQEEGLVHLRIEAGGQGGERRHSSSMKRTYRLSGSVTEGRGPTPSALASPILPSSARGWFAFASSLLIKPSRALLAAVRQRLDPAPPLGRGGEDGAEGEEDVYLPREEPRDVVAHKASRMWCGLLLLAYGLLMLMSLPGSRRRFQERLRRGGGSMRALALERSKHEWDAYLRKTMATTAHR</sequence>
<keyword evidence="2" id="KW-1133">Transmembrane helix</keyword>
<name>W7TDE7_9STRA</name>